<dbReference type="Pfam" id="PF03466">
    <property type="entry name" value="LysR_substrate"/>
    <property type="match status" value="1"/>
</dbReference>
<organism evidence="7 8">
    <name type="scientific">Actinacidiphila reveromycinica</name>
    <dbReference type="NCBI Taxonomy" id="659352"/>
    <lineage>
        <taxon>Bacteria</taxon>
        <taxon>Bacillati</taxon>
        <taxon>Actinomycetota</taxon>
        <taxon>Actinomycetes</taxon>
        <taxon>Kitasatosporales</taxon>
        <taxon>Streptomycetaceae</taxon>
        <taxon>Actinacidiphila</taxon>
    </lineage>
</organism>
<evidence type="ECO:0000256" key="3">
    <source>
        <dbReference type="ARBA" id="ARBA00023125"/>
    </source>
</evidence>
<dbReference type="Gene3D" id="1.10.10.10">
    <property type="entry name" value="Winged helix-like DNA-binding domain superfamily/Winged helix DNA-binding domain"/>
    <property type="match status" value="1"/>
</dbReference>
<proteinExistence type="inferred from homology"/>
<dbReference type="GO" id="GO:0032993">
    <property type="term" value="C:protein-DNA complex"/>
    <property type="evidence" value="ECO:0007669"/>
    <property type="project" value="TreeGrafter"/>
</dbReference>
<feature type="region of interest" description="Disordered" evidence="5">
    <location>
        <begin position="281"/>
        <end position="300"/>
    </location>
</feature>
<comment type="similarity">
    <text evidence="1">Belongs to the LysR transcriptional regulatory family.</text>
</comment>
<dbReference type="GO" id="GO:0003677">
    <property type="term" value="F:DNA binding"/>
    <property type="evidence" value="ECO:0007669"/>
    <property type="project" value="UniProtKB-KW"/>
</dbReference>
<dbReference type="PRINTS" id="PR00039">
    <property type="entry name" value="HTHLYSR"/>
</dbReference>
<dbReference type="FunFam" id="1.10.10.10:FF:000001">
    <property type="entry name" value="LysR family transcriptional regulator"/>
    <property type="match status" value="1"/>
</dbReference>
<dbReference type="Gene3D" id="3.40.190.10">
    <property type="entry name" value="Periplasmic binding protein-like II"/>
    <property type="match status" value="2"/>
</dbReference>
<keyword evidence="8" id="KW-1185">Reference proteome</keyword>
<name>A0A7U3VMZ1_9ACTN</name>
<evidence type="ECO:0000256" key="4">
    <source>
        <dbReference type="ARBA" id="ARBA00023163"/>
    </source>
</evidence>
<evidence type="ECO:0000313" key="7">
    <source>
        <dbReference type="EMBL" id="BBA97130.1"/>
    </source>
</evidence>
<evidence type="ECO:0000313" key="8">
    <source>
        <dbReference type="Proteomes" id="UP000595703"/>
    </source>
</evidence>
<reference evidence="7 8" key="4">
    <citation type="journal article" date="2020" name="Sci. Rep.">
        <title>beta-carboline chemical signals induce reveromycin production through a LuxR family regulator in Streptomyces sp. SN-593.</title>
        <authorList>
            <person name="Panthee S."/>
            <person name="Kito N."/>
            <person name="Hayashi T."/>
            <person name="Shimizu T."/>
            <person name="Ishikawa J."/>
            <person name="Hamamoto H."/>
            <person name="Osada H."/>
            <person name="Takahashi S."/>
        </authorList>
    </citation>
    <scope>NUCLEOTIDE SEQUENCE [LARGE SCALE GENOMIC DNA]</scope>
    <source>
        <strain evidence="7 8">SN-593</strain>
    </source>
</reference>
<gene>
    <name evidence="7" type="ORF">RVR_2736</name>
</gene>
<dbReference type="GO" id="GO:0003700">
    <property type="term" value="F:DNA-binding transcription factor activity"/>
    <property type="evidence" value="ECO:0007669"/>
    <property type="project" value="InterPro"/>
</dbReference>
<dbReference type="InterPro" id="IPR036390">
    <property type="entry name" value="WH_DNA-bd_sf"/>
</dbReference>
<dbReference type="Pfam" id="PF00126">
    <property type="entry name" value="HTH_1"/>
    <property type="match status" value="1"/>
</dbReference>
<sequence>MNELETRQLRYFVAVAEEEHFGRAAERLGMAQPPLSRAIGALERQLGVQLFVRTTRRVALTRAGRVLLDHARVALEAVALAESRARHAGAGEPTLRLALKADQDAGLLPGILAAYKDTPVELLLGAYGEQATALRDGRADVALIVDTVDDSRLDSEVLVTGPRVVALAASDPLASRPSLRLPDLTGRSLPHGQPAEHGYPAPSVPRNLLDHSQIFNLIEVGGAVWFLPVWVAERFPRPGIVYRPIAGLAPATLSIAWPERSRSTAVASFVRTAQRVARTAPEARISAGTGARGLPPAGGR</sequence>
<dbReference type="InterPro" id="IPR005119">
    <property type="entry name" value="LysR_subst-bd"/>
</dbReference>
<reference evidence="7 8" key="1">
    <citation type="journal article" date="2010" name="J. Bacteriol.">
        <title>Biochemical characterization of a novel indole prenyltransferase from Streptomyces sp. SN-593.</title>
        <authorList>
            <person name="Takahashi S."/>
            <person name="Takagi H."/>
            <person name="Toyoda A."/>
            <person name="Uramoto M."/>
            <person name="Nogawa T."/>
            <person name="Ueki M."/>
            <person name="Sakaki Y."/>
            <person name="Osada H."/>
        </authorList>
    </citation>
    <scope>NUCLEOTIDE SEQUENCE [LARGE SCALE GENOMIC DNA]</scope>
    <source>
        <strain evidence="7 8">SN-593</strain>
    </source>
</reference>
<dbReference type="SUPFAM" id="SSF46785">
    <property type="entry name" value="Winged helix' DNA-binding domain"/>
    <property type="match status" value="1"/>
</dbReference>
<evidence type="ECO:0000256" key="5">
    <source>
        <dbReference type="SAM" id="MobiDB-lite"/>
    </source>
</evidence>
<dbReference type="InterPro" id="IPR036388">
    <property type="entry name" value="WH-like_DNA-bd_sf"/>
</dbReference>
<dbReference type="InterPro" id="IPR000847">
    <property type="entry name" value="LysR_HTH_N"/>
</dbReference>
<evidence type="ECO:0000256" key="2">
    <source>
        <dbReference type="ARBA" id="ARBA00023015"/>
    </source>
</evidence>
<dbReference type="RefSeq" id="WP_202233457.1">
    <property type="nucleotide sequence ID" value="NZ_AP018365.1"/>
</dbReference>
<accession>A0A7U3VMZ1</accession>
<evidence type="ECO:0000256" key="1">
    <source>
        <dbReference type="ARBA" id="ARBA00009437"/>
    </source>
</evidence>
<dbReference type="Proteomes" id="UP000595703">
    <property type="component" value="Chromosome"/>
</dbReference>
<feature type="region of interest" description="Disordered" evidence="5">
    <location>
        <begin position="178"/>
        <end position="201"/>
    </location>
</feature>
<feature type="domain" description="HTH lysR-type" evidence="6">
    <location>
        <begin position="4"/>
        <end position="61"/>
    </location>
</feature>
<reference evidence="7 8" key="3">
    <citation type="journal article" date="2011" name="Nat. Chem. Biol.">
        <title>Reveromycin A biosynthesis uses RevG and RevJ for stereospecific spiroacetal formation.</title>
        <authorList>
            <person name="Takahashi S."/>
            <person name="Toyoda A."/>
            <person name="Sekiyama Y."/>
            <person name="Takagi H."/>
            <person name="Nogawa T."/>
            <person name="Uramoto M."/>
            <person name="Suzuki R."/>
            <person name="Koshino H."/>
            <person name="Kumano T."/>
            <person name="Panthee S."/>
            <person name="Dairi T."/>
            <person name="Ishikawa J."/>
            <person name="Ikeda H."/>
            <person name="Sakaki Y."/>
            <person name="Osada H."/>
        </authorList>
    </citation>
    <scope>NUCLEOTIDE SEQUENCE [LARGE SCALE GENOMIC DNA]</scope>
    <source>
        <strain evidence="7 8">SN-593</strain>
    </source>
</reference>
<keyword evidence="4" id="KW-0804">Transcription</keyword>
<dbReference type="PANTHER" id="PTHR30346:SF0">
    <property type="entry name" value="HCA OPERON TRANSCRIPTIONAL ACTIVATOR HCAR"/>
    <property type="match status" value="1"/>
</dbReference>
<reference evidence="7 8" key="2">
    <citation type="journal article" date="2011" name="J. Antibiot.">
        <title>Furaquinocins I and J: novel polyketide isoprenoid hybrid compounds from Streptomyces reveromyceticus SN-593.</title>
        <authorList>
            <person name="Panthee S."/>
            <person name="Takahashi S."/>
            <person name="Takagi H."/>
            <person name="Nogawa T."/>
            <person name="Oowada E."/>
            <person name="Uramoto M."/>
            <person name="Osada H."/>
        </authorList>
    </citation>
    <scope>NUCLEOTIDE SEQUENCE [LARGE SCALE GENOMIC DNA]</scope>
    <source>
        <strain evidence="7 8">SN-593</strain>
    </source>
</reference>
<dbReference type="EMBL" id="AP018365">
    <property type="protein sequence ID" value="BBA97130.1"/>
    <property type="molecule type" value="Genomic_DNA"/>
</dbReference>
<keyword evidence="2" id="KW-0805">Transcription regulation</keyword>
<dbReference type="KEGG" id="arev:RVR_2736"/>
<dbReference type="PROSITE" id="PS50931">
    <property type="entry name" value="HTH_LYSR"/>
    <property type="match status" value="1"/>
</dbReference>
<dbReference type="SUPFAM" id="SSF53850">
    <property type="entry name" value="Periplasmic binding protein-like II"/>
    <property type="match status" value="1"/>
</dbReference>
<dbReference type="PANTHER" id="PTHR30346">
    <property type="entry name" value="TRANSCRIPTIONAL DUAL REGULATOR HCAR-RELATED"/>
    <property type="match status" value="1"/>
</dbReference>
<protein>
    <submittedName>
        <fullName evidence="7">Putative LysR family transcriptional regulator</fullName>
    </submittedName>
</protein>
<dbReference type="AlphaFoldDB" id="A0A7U3VMZ1"/>
<evidence type="ECO:0000259" key="6">
    <source>
        <dbReference type="PROSITE" id="PS50931"/>
    </source>
</evidence>
<keyword evidence="3" id="KW-0238">DNA-binding</keyword>